<reference evidence="1" key="1">
    <citation type="submission" date="2011-02" db="EMBL/GenBank/DDBJ databases">
        <title>Complete sequence of Acidovorax avenae subsp. avenae ATCC 19860.</title>
        <authorList>
            <consortium name="US DOE Joint Genome Institute"/>
            <person name="Lucas S."/>
            <person name="Copeland A."/>
            <person name="Lapidus A."/>
            <person name="Cheng J.-F."/>
            <person name="Goodwin L."/>
            <person name="Pitluck S."/>
            <person name="Chertkov O."/>
            <person name="Held B."/>
            <person name="Detter J.C."/>
            <person name="Han C."/>
            <person name="Tapia R."/>
            <person name="Land M."/>
            <person name="Hauser L."/>
            <person name="Kyrpides N."/>
            <person name="Ivanova N."/>
            <person name="Ovchinnikova G."/>
            <person name="Pagani I."/>
            <person name="Gordon S."/>
            <person name="Woyke T."/>
        </authorList>
    </citation>
    <scope>NUCLEOTIDE SEQUENCE</scope>
    <source>
        <strain evidence="1">ATCC 19860</strain>
    </source>
</reference>
<organism evidence="1 2">
    <name type="scientific">Paracidovorax avenae (strain ATCC 19860 / DSM 7227 / CCUG 15838 / JCM 20985 / LMG 2117 / NCPPB 1011)</name>
    <name type="common">Acidovorax avenae</name>
    <dbReference type="NCBI Taxonomy" id="643561"/>
    <lineage>
        <taxon>Bacteria</taxon>
        <taxon>Pseudomonadati</taxon>
        <taxon>Pseudomonadota</taxon>
        <taxon>Betaproteobacteria</taxon>
        <taxon>Burkholderiales</taxon>
        <taxon>Comamonadaceae</taxon>
        <taxon>Paracidovorax</taxon>
    </lineage>
</organism>
<evidence type="ECO:0000313" key="2">
    <source>
        <dbReference type="Proteomes" id="UP000002482"/>
    </source>
</evidence>
<evidence type="ECO:0000313" key="1">
    <source>
        <dbReference type="EMBL" id="ADX46440.1"/>
    </source>
</evidence>
<name>F0Q0N9_PARA1</name>
<dbReference type="AlphaFoldDB" id="F0Q0N9"/>
<dbReference type="OrthoDB" id="9062299at2"/>
<protein>
    <submittedName>
        <fullName evidence="1">D-aminoacyl-tRNA deacylase</fullName>
    </submittedName>
</protein>
<dbReference type="HOGENOM" id="CLU_920216_0_0_4"/>
<gene>
    <name evidence="1" type="ordered locus">Acav_2528</name>
</gene>
<dbReference type="GO" id="GO:0051499">
    <property type="term" value="F:D-aminoacyl-tRNA deacylase activity"/>
    <property type="evidence" value="ECO:0007669"/>
    <property type="project" value="InterPro"/>
</dbReference>
<dbReference type="KEGG" id="aaa:Acav_2528"/>
<dbReference type="RefSeq" id="WP_013594942.1">
    <property type="nucleotide sequence ID" value="NC_015138.1"/>
</dbReference>
<dbReference type="EMBL" id="CP002521">
    <property type="protein sequence ID" value="ADX46440.1"/>
    <property type="molecule type" value="Genomic_DNA"/>
</dbReference>
<dbReference type="InterPro" id="IPR007508">
    <property type="entry name" value="DtdA"/>
</dbReference>
<dbReference type="SUPFAM" id="SSF142535">
    <property type="entry name" value="AF0625-like"/>
    <property type="match status" value="1"/>
</dbReference>
<sequence>MRHLVLAFCTDPLKDPVASHVLERLLSSGIPWQDAGAGHVDGHPVLSAVIGETRCHLLQLEDVLSHDYLRYAPLVNERFGDADAVVVVNWHEGRNAPDRIFTVQTTGDMDSGCFSPVDPALTRALFLCVEAERQRAGLDAYATWMEATHWSGPLYRGQPGRLLSELRPSVIDLEIGSTPDAWSDPAAADVLARALVALCASGWGEAAVSLLCVGGVHFEPGFTQPLRELGAAEGLALSHVLPNHWLVAHGYDAEGRLPDMLACARSIAGGVDAVVFHDNLKAGFKAQVRALASELGVPALSHRKLRAPGVAEAIRAARTAA</sequence>
<dbReference type="Gene3D" id="3.40.630.50">
    <property type="entry name" value="AF0625-like"/>
    <property type="match status" value="1"/>
</dbReference>
<dbReference type="Proteomes" id="UP000002482">
    <property type="component" value="Chromosome"/>
</dbReference>
<keyword evidence="2" id="KW-1185">Reference proteome</keyword>
<proteinExistence type="predicted"/>
<accession>F0Q0N9</accession>
<dbReference type="GeneID" id="34236721"/>
<dbReference type="Pfam" id="PF04414">
    <property type="entry name" value="tRNA_deacylase"/>
    <property type="match status" value="1"/>
</dbReference>